<reference evidence="1" key="2">
    <citation type="submission" date="2022-01" db="EMBL/GenBank/DDBJ databases">
        <authorList>
            <person name="Yamashiro T."/>
            <person name="Shiraishi A."/>
            <person name="Satake H."/>
            <person name="Nakayama K."/>
        </authorList>
    </citation>
    <scope>NUCLEOTIDE SEQUENCE</scope>
</reference>
<name>A0ABQ4WUR7_9ASTR</name>
<protein>
    <submittedName>
        <fullName evidence="1">Uncharacterized protein</fullName>
    </submittedName>
</protein>
<accession>A0ABQ4WUR7</accession>
<keyword evidence="2" id="KW-1185">Reference proteome</keyword>
<gene>
    <name evidence="1" type="ORF">Tco_0629912</name>
</gene>
<dbReference type="Proteomes" id="UP001151760">
    <property type="component" value="Unassembled WGS sequence"/>
</dbReference>
<organism evidence="1 2">
    <name type="scientific">Tanacetum coccineum</name>
    <dbReference type="NCBI Taxonomy" id="301880"/>
    <lineage>
        <taxon>Eukaryota</taxon>
        <taxon>Viridiplantae</taxon>
        <taxon>Streptophyta</taxon>
        <taxon>Embryophyta</taxon>
        <taxon>Tracheophyta</taxon>
        <taxon>Spermatophyta</taxon>
        <taxon>Magnoliopsida</taxon>
        <taxon>eudicotyledons</taxon>
        <taxon>Gunneridae</taxon>
        <taxon>Pentapetalae</taxon>
        <taxon>asterids</taxon>
        <taxon>campanulids</taxon>
        <taxon>Asterales</taxon>
        <taxon>Asteraceae</taxon>
        <taxon>Asteroideae</taxon>
        <taxon>Anthemideae</taxon>
        <taxon>Anthemidinae</taxon>
        <taxon>Tanacetum</taxon>
    </lineage>
</organism>
<dbReference type="PANTHER" id="PTHR33248">
    <property type="entry name" value="ZINC ION-BINDING PROTEIN"/>
    <property type="match status" value="1"/>
</dbReference>
<proteinExistence type="predicted"/>
<evidence type="ECO:0000313" key="2">
    <source>
        <dbReference type="Proteomes" id="UP001151760"/>
    </source>
</evidence>
<dbReference type="EMBL" id="BQNB010008943">
    <property type="protein sequence ID" value="GJS56550.1"/>
    <property type="molecule type" value="Genomic_DNA"/>
</dbReference>
<evidence type="ECO:0000313" key="1">
    <source>
        <dbReference type="EMBL" id="GJS56550.1"/>
    </source>
</evidence>
<sequence length="295" mass="33726">MSSSSSTSYCWYNRNQDVTHKTHFECEPPHPIPVQTAWTIKNPGRRFRGCPIRDKDKKCRVYRFLDLELPSDYYKRLVYDLHEENKALKRMNKMSGVMEDSSKRLPNYSNNQMVKDLKDDLTFVKSKLKVSNCLSSDNSTDEDMNEGPSVARVPKEAELSPALLECIKDDYTSDVSYSPKSKSEGKCLPVGKKASHKVIKNKNVEDTSDLSYTQKSNYEGNYVLVSKKANQKVIFKSLIPVAGYVLGLANGKTWDEIVKKLETGKLTIVQTKEREKQRFEVDDDAYGCWFNGISK</sequence>
<reference evidence="1" key="1">
    <citation type="journal article" date="2022" name="Int. J. Mol. Sci.">
        <title>Draft Genome of Tanacetum Coccineum: Genomic Comparison of Closely Related Tanacetum-Family Plants.</title>
        <authorList>
            <person name="Yamashiro T."/>
            <person name="Shiraishi A."/>
            <person name="Nakayama K."/>
            <person name="Satake H."/>
        </authorList>
    </citation>
    <scope>NUCLEOTIDE SEQUENCE</scope>
</reference>
<comment type="caution">
    <text evidence="1">The sequence shown here is derived from an EMBL/GenBank/DDBJ whole genome shotgun (WGS) entry which is preliminary data.</text>
</comment>